<feature type="binding site" evidence="17">
    <location>
        <position position="18"/>
    </location>
    <ligand>
        <name>ATP</name>
        <dbReference type="ChEBI" id="CHEBI:30616"/>
    </ligand>
</feature>
<dbReference type="Gene3D" id="1.10.287.3610">
    <property type="match status" value="1"/>
</dbReference>
<keyword evidence="14" id="KW-1208">Phospholipid metabolism</keyword>
<evidence type="ECO:0000256" key="2">
    <source>
        <dbReference type="ARBA" id="ARBA00005967"/>
    </source>
</evidence>
<dbReference type="GO" id="GO:0008654">
    <property type="term" value="P:phospholipid biosynthetic process"/>
    <property type="evidence" value="ECO:0007669"/>
    <property type="project" value="UniProtKB-KW"/>
</dbReference>
<dbReference type="GO" id="GO:0005886">
    <property type="term" value="C:plasma membrane"/>
    <property type="evidence" value="ECO:0007669"/>
    <property type="project" value="UniProtKB-SubCell"/>
</dbReference>
<evidence type="ECO:0000256" key="15">
    <source>
        <dbReference type="PIRSR" id="PIRSR600829-1"/>
    </source>
</evidence>
<dbReference type="OrthoDB" id="1493837at2"/>
<name>A0A7K0FYH2_9SPHI</name>
<accession>A0A7K0FYH2</accession>
<dbReference type="InterPro" id="IPR000829">
    <property type="entry name" value="DAGK"/>
</dbReference>
<keyword evidence="9 17" id="KW-0067">ATP-binding</keyword>
<evidence type="ECO:0000256" key="7">
    <source>
        <dbReference type="ARBA" id="ARBA00022741"/>
    </source>
</evidence>
<dbReference type="Proteomes" id="UP000487757">
    <property type="component" value="Unassembled WGS sequence"/>
</dbReference>
<protein>
    <submittedName>
        <fullName evidence="20">Diacylglycerol kinase</fullName>
    </submittedName>
</protein>
<evidence type="ECO:0000256" key="12">
    <source>
        <dbReference type="ARBA" id="ARBA00023136"/>
    </source>
</evidence>
<evidence type="ECO:0000256" key="5">
    <source>
        <dbReference type="ARBA" id="ARBA00022679"/>
    </source>
</evidence>
<evidence type="ECO:0000256" key="4">
    <source>
        <dbReference type="ARBA" id="ARBA00022516"/>
    </source>
</evidence>
<dbReference type="RefSeq" id="WP_154280483.1">
    <property type="nucleotide sequence ID" value="NZ_JBHUJQ010000001.1"/>
</dbReference>
<feature type="binding site" evidence="17">
    <location>
        <position position="78"/>
    </location>
    <ligand>
        <name>ATP</name>
        <dbReference type="ChEBI" id="CHEBI:30616"/>
    </ligand>
</feature>
<dbReference type="GO" id="GO:0046872">
    <property type="term" value="F:metal ion binding"/>
    <property type="evidence" value="ECO:0007669"/>
    <property type="project" value="UniProtKB-KW"/>
</dbReference>
<keyword evidence="21" id="KW-1185">Reference proteome</keyword>
<dbReference type="AlphaFoldDB" id="A0A7K0FYH2"/>
<feature type="binding site" evidence="16">
    <location>
        <position position="12"/>
    </location>
    <ligand>
        <name>substrate</name>
    </ligand>
</feature>
<dbReference type="EMBL" id="WKKH01000011">
    <property type="protein sequence ID" value="MRX76250.1"/>
    <property type="molecule type" value="Genomic_DNA"/>
</dbReference>
<keyword evidence="6 19" id="KW-0812">Transmembrane</keyword>
<comment type="cofactor">
    <cofactor evidence="18">
        <name>Mg(2+)</name>
        <dbReference type="ChEBI" id="CHEBI:18420"/>
    </cofactor>
    <text evidence="18">Mn(2+), Zn(2+), Cd(2+) and Co(2+) support activity to lesser extents.</text>
</comment>
<evidence type="ECO:0000256" key="9">
    <source>
        <dbReference type="ARBA" id="ARBA00022840"/>
    </source>
</evidence>
<evidence type="ECO:0000256" key="17">
    <source>
        <dbReference type="PIRSR" id="PIRSR600829-3"/>
    </source>
</evidence>
<evidence type="ECO:0000256" key="14">
    <source>
        <dbReference type="ARBA" id="ARBA00023264"/>
    </source>
</evidence>
<keyword evidence="10 19" id="KW-1133">Transmembrane helix</keyword>
<evidence type="ECO:0000256" key="8">
    <source>
        <dbReference type="ARBA" id="ARBA00022777"/>
    </source>
</evidence>
<sequence length="127" mass="13939">MEKSQRFSVINRLKSFKYAFNGLKLFFQNDHNGRVHLFAAVIAIGLSWLLHISALEWIAVLMVIAAVMVTEIINAAIEKLADVVSPGYHPKIKIVKDLAAGAVLMTTFLALAVGALIFIPKLFACIS</sequence>
<dbReference type="GO" id="GO:0005524">
    <property type="term" value="F:ATP binding"/>
    <property type="evidence" value="ECO:0007669"/>
    <property type="project" value="UniProtKB-KW"/>
</dbReference>
<evidence type="ECO:0000256" key="6">
    <source>
        <dbReference type="ARBA" id="ARBA00022692"/>
    </source>
</evidence>
<gene>
    <name evidence="20" type="ORF">GJU39_09125</name>
</gene>
<keyword evidence="3" id="KW-1003">Cell membrane</keyword>
<feature type="active site" description="Proton acceptor" evidence="15">
    <location>
        <position position="71"/>
    </location>
</feature>
<comment type="subcellular location">
    <subcellularLocation>
        <location evidence="1">Cell membrane</location>
        <topology evidence="1">Multi-pass membrane protein</topology>
    </subcellularLocation>
</comment>
<keyword evidence="5" id="KW-0808">Transferase</keyword>
<keyword evidence="18" id="KW-0460">Magnesium</keyword>
<feature type="transmembrane region" description="Helical" evidence="19">
    <location>
        <begin position="57"/>
        <end position="77"/>
    </location>
</feature>
<evidence type="ECO:0000256" key="13">
    <source>
        <dbReference type="ARBA" id="ARBA00023209"/>
    </source>
</evidence>
<evidence type="ECO:0000256" key="19">
    <source>
        <dbReference type="SAM" id="Phobius"/>
    </source>
</evidence>
<evidence type="ECO:0000256" key="3">
    <source>
        <dbReference type="ARBA" id="ARBA00022475"/>
    </source>
</evidence>
<dbReference type="PANTHER" id="PTHR34299">
    <property type="entry name" value="DIACYLGLYCEROL KINASE"/>
    <property type="match status" value="1"/>
</dbReference>
<keyword evidence="4" id="KW-0444">Lipid biosynthesis</keyword>
<dbReference type="InterPro" id="IPR036945">
    <property type="entry name" value="DAGK_sf"/>
</dbReference>
<keyword evidence="18" id="KW-0479">Metal-binding</keyword>
<comment type="caution">
    <text evidence="20">The sequence shown here is derived from an EMBL/GenBank/DDBJ whole genome shotgun (WGS) entry which is preliminary data.</text>
</comment>
<keyword evidence="13" id="KW-0594">Phospholipid biosynthesis</keyword>
<feature type="binding site" evidence="18">
    <location>
        <position position="78"/>
    </location>
    <ligand>
        <name>a divalent metal cation</name>
        <dbReference type="ChEBI" id="CHEBI:60240"/>
    </ligand>
</feature>
<keyword evidence="7 17" id="KW-0547">Nucleotide-binding</keyword>
<evidence type="ECO:0000256" key="11">
    <source>
        <dbReference type="ARBA" id="ARBA00023098"/>
    </source>
</evidence>
<feature type="transmembrane region" description="Helical" evidence="19">
    <location>
        <begin position="98"/>
        <end position="119"/>
    </location>
</feature>
<organism evidence="20 21">
    <name type="scientific">Pedobacter petrophilus</name>
    <dbReference type="NCBI Taxonomy" id="1908241"/>
    <lineage>
        <taxon>Bacteria</taxon>
        <taxon>Pseudomonadati</taxon>
        <taxon>Bacteroidota</taxon>
        <taxon>Sphingobacteriia</taxon>
        <taxon>Sphingobacteriales</taxon>
        <taxon>Sphingobacteriaceae</taxon>
        <taxon>Pedobacter</taxon>
    </lineage>
</organism>
<feature type="transmembrane region" description="Helical" evidence="19">
    <location>
        <begin position="33"/>
        <end position="51"/>
    </location>
</feature>
<evidence type="ECO:0000313" key="21">
    <source>
        <dbReference type="Proteomes" id="UP000487757"/>
    </source>
</evidence>
<keyword evidence="11" id="KW-0443">Lipid metabolism</keyword>
<comment type="similarity">
    <text evidence="2">Belongs to the bacterial diacylglycerol kinase family.</text>
</comment>
<dbReference type="PANTHER" id="PTHR34299:SF1">
    <property type="entry name" value="DIACYLGLYCEROL KINASE"/>
    <property type="match status" value="1"/>
</dbReference>
<feature type="binding site" evidence="17">
    <location>
        <position position="12"/>
    </location>
    <ligand>
        <name>ATP</name>
        <dbReference type="ChEBI" id="CHEBI:30616"/>
    </ligand>
</feature>
<evidence type="ECO:0000256" key="10">
    <source>
        <dbReference type="ARBA" id="ARBA00022989"/>
    </source>
</evidence>
<dbReference type="GO" id="GO:0016301">
    <property type="term" value="F:kinase activity"/>
    <property type="evidence" value="ECO:0007669"/>
    <property type="project" value="UniProtKB-KW"/>
</dbReference>
<keyword evidence="8 20" id="KW-0418">Kinase</keyword>
<proteinExistence type="inferred from homology"/>
<feature type="binding site" evidence="17">
    <location>
        <begin position="96"/>
        <end position="97"/>
    </location>
    <ligand>
        <name>ATP</name>
        <dbReference type="ChEBI" id="CHEBI:30616"/>
    </ligand>
</feature>
<dbReference type="InterPro" id="IPR033717">
    <property type="entry name" value="UDPK"/>
</dbReference>
<dbReference type="CDD" id="cd14265">
    <property type="entry name" value="UDPK_IM_like"/>
    <property type="match status" value="1"/>
</dbReference>
<evidence type="ECO:0000256" key="18">
    <source>
        <dbReference type="PIRSR" id="PIRSR600829-4"/>
    </source>
</evidence>
<dbReference type="Pfam" id="PF01219">
    <property type="entry name" value="DAGK_prokar"/>
    <property type="match status" value="1"/>
</dbReference>
<evidence type="ECO:0000313" key="20">
    <source>
        <dbReference type="EMBL" id="MRX76250.1"/>
    </source>
</evidence>
<evidence type="ECO:0000256" key="1">
    <source>
        <dbReference type="ARBA" id="ARBA00004651"/>
    </source>
</evidence>
<evidence type="ECO:0000256" key="16">
    <source>
        <dbReference type="PIRSR" id="PIRSR600829-2"/>
    </source>
</evidence>
<feature type="binding site" evidence="16">
    <location>
        <position position="71"/>
    </location>
    <ligand>
        <name>substrate</name>
    </ligand>
</feature>
<keyword evidence="12 19" id="KW-0472">Membrane</keyword>
<reference evidence="20 21" key="1">
    <citation type="submission" date="2019-11" db="EMBL/GenBank/DDBJ databases">
        <title>Pedobacter petrophilus genome.</title>
        <authorList>
            <person name="Feldbauer M.J."/>
            <person name="Newman J.D."/>
        </authorList>
    </citation>
    <scope>NUCLEOTIDE SEQUENCE [LARGE SCALE GENOMIC DNA]</scope>
    <source>
        <strain evidence="20 21">LMG 29686</strain>
    </source>
</reference>